<evidence type="ECO:0000256" key="2">
    <source>
        <dbReference type="ARBA" id="ARBA00022679"/>
    </source>
</evidence>
<dbReference type="CDD" id="cd09010">
    <property type="entry name" value="MTAP_SsMTAPII_like_MTIP"/>
    <property type="match status" value="1"/>
</dbReference>
<comment type="function">
    <text evidence="4">Catalyzes the reversible phosphorylation of S-methyl-5'-thioadenosine (MTA) to adenine and 5-methylthioribose-1-phosphate. Involved in the breakdown of MTA, a major by-product of polyamine biosynthesis. Responsible for the first step in the methionine salvage pathway after MTA has been generated from S-adenosylmethionine. Has broad substrate specificity with 6-aminopurine nucleosides as preferred substrates.</text>
</comment>
<dbReference type="InterPro" id="IPR010044">
    <property type="entry name" value="MTAP"/>
</dbReference>
<evidence type="ECO:0000256" key="3">
    <source>
        <dbReference type="ARBA" id="ARBA00022726"/>
    </source>
</evidence>
<dbReference type="EC" id="2.4.2.28" evidence="4"/>
<gene>
    <name evidence="7" type="ORF">ADEAN_000998700</name>
</gene>
<dbReference type="Pfam" id="PF01048">
    <property type="entry name" value="PNP_UDP_1"/>
    <property type="match status" value="1"/>
</dbReference>
<dbReference type="UniPathway" id="UPA00904">
    <property type="reaction ID" value="UER00873"/>
</dbReference>
<dbReference type="GO" id="GO:0005634">
    <property type="term" value="C:nucleus"/>
    <property type="evidence" value="ECO:0007669"/>
    <property type="project" value="UniProtKB-SubCell"/>
</dbReference>
<keyword evidence="4" id="KW-0963">Cytoplasm</keyword>
<protein>
    <recommendedName>
        <fullName evidence="4">S-methyl-5'-thioadenosine phosphorylase</fullName>
        <ecNumber evidence="4">2.4.2.28</ecNumber>
    </recommendedName>
    <alternativeName>
        <fullName evidence="4">5'-methylthioadenosine phosphorylase</fullName>
        <shortName evidence="4">MTA phosphorylase</shortName>
        <shortName evidence="4">MTAP</shortName>
        <shortName evidence="4">MTAPase</shortName>
    </alternativeName>
</protein>
<dbReference type="PROSITE" id="PS01240">
    <property type="entry name" value="PNP_MTAP_2"/>
    <property type="match status" value="1"/>
</dbReference>
<evidence type="ECO:0000313" key="8">
    <source>
        <dbReference type="Proteomes" id="UP000515908"/>
    </source>
</evidence>
<accession>S9VLI4</accession>
<keyword evidence="1 4" id="KW-0328">Glycosyltransferase</keyword>
<dbReference type="Gene3D" id="3.40.50.1580">
    <property type="entry name" value="Nucleoside phosphorylase domain"/>
    <property type="match status" value="1"/>
</dbReference>
<dbReference type="OrthoDB" id="431409at2759"/>
<keyword evidence="8" id="KW-1185">Reference proteome</keyword>
<evidence type="ECO:0000256" key="4">
    <source>
        <dbReference type="HAMAP-Rule" id="MF_03155"/>
    </source>
</evidence>
<name>S9VLI4_9TRYP</name>
<evidence type="ECO:0000259" key="5">
    <source>
        <dbReference type="Pfam" id="PF01048"/>
    </source>
</evidence>
<dbReference type="GO" id="GO:0006166">
    <property type="term" value="P:purine ribonucleoside salvage"/>
    <property type="evidence" value="ECO:0007669"/>
    <property type="project" value="UniProtKB-KW"/>
</dbReference>
<dbReference type="EMBL" id="LR877170">
    <property type="protein sequence ID" value="CAD2222443.1"/>
    <property type="molecule type" value="Genomic_DNA"/>
</dbReference>
<comment type="subcellular location">
    <subcellularLocation>
        <location evidence="4">Cytoplasm</location>
    </subcellularLocation>
    <subcellularLocation>
        <location evidence="4">Nucleus</location>
    </subcellularLocation>
</comment>
<dbReference type="InterPro" id="IPR018099">
    <property type="entry name" value="Purine_phosphorylase-2_CS"/>
</dbReference>
<comment type="similarity">
    <text evidence="4">Belongs to the PNP/MTAP phosphorylase family. MTAP subfamily.</text>
</comment>
<dbReference type="InterPro" id="IPR035994">
    <property type="entry name" value="Nucleoside_phosphorylase_sf"/>
</dbReference>
<dbReference type="GO" id="GO:0019509">
    <property type="term" value="P:L-methionine salvage from methylthioadenosine"/>
    <property type="evidence" value="ECO:0007669"/>
    <property type="project" value="UniProtKB-UniRule"/>
</dbReference>
<dbReference type="AlphaFoldDB" id="S9VLI4"/>
<reference evidence="6" key="1">
    <citation type="submission" date="2013-01" db="EMBL/GenBank/DDBJ databases">
        <title>Genomic Cooperation Between Trypanosomatids and Their Bacterial Endosymbionts in the Synthesis of Essential Amino Acids Heavily Influenced by Multiple Lateral Gene Transfer Events.</title>
        <authorList>
            <person name="Alves J.M.P."/>
            <person name="Klein C."/>
            <person name="Maia da Silva F."/>
            <person name="Costa Martins A.G."/>
            <person name="Serrano M.G."/>
            <person name="Buck G.A."/>
            <person name="Vasconcelos A.T.R."/>
            <person name="France-Sagot M."/>
            <person name="Teixeira M.M.G."/>
            <person name="Motta M.C.M."/>
            <person name="Camargo E.P."/>
        </authorList>
    </citation>
    <scope>NUCLEOTIDE SEQUENCE</scope>
</reference>
<feature type="binding site" evidence="4">
    <location>
        <position position="228"/>
    </location>
    <ligand>
        <name>phosphate</name>
        <dbReference type="ChEBI" id="CHEBI:43474"/>
    </ligand>
</feature>
<dbReference type="PANTHER" id="PTHR42679:SF2">
    <property type="entry name" value="S-METHYL-5'-THIOADENOSINE PHOSPHORYLASE"/>
    <property type="match status" value="1"/>
</dbReference>
<dbReference type="GO" id="GO:0017061">
    <property type="term" value="F:S-methyl-5-thioadenosine phosphorylase activity"/>
    <property type="evidence" value="ECO:0007669"/>
    <property type="project" value="UniProtKB-UniRule"/>
</dbReference>
<feature type="binding site" evidence="4">
    <location>
        <position position="19"/>
    </location>
    <ligand>
        <name>phosphate</name>
        <dbReference type="ChEBI" id="CHEBI:43474"/>
    </ligand>
</feature>
<evidence type="ECO:0000313" key="6">
    <source>
        <dbReference type="EMBL" id="AGT02498.1"/>
    </source>
</evidence>
<dbReference type="Proteomes" id="UP000515908">
    <property type="component" value="Chromosome 26"/>
</dbReference>
<feature type="binding site" evidence="4">
    <location>
        <position position="227"/>
    </location>
    <ligand>
        <name>substrate</name>
    </ligand>
</feature>
<feature type="site" description="Important for substrate specificity" evidence="4">
    <location>
        <position position="263"/>
    </location>
</feature>
<organism evidence="6">
    <name type="scientific">Angomonas deanei</name>
    <dbReference type="NCBI Taxonomy" id="59799"/>
    <lineage>
        <taxon>Eukaryota</taxon>
        <taxon>Discoba</taxon>
        <taxon>Euglenozoa</taxon>
        <taxon>Kinetoplastea</taxon>
        <taxon>Metakinetoplastina</taxon>
        <taxon>Trypanosomatida</taxon>
        <taxon>Trypanosomatidae</taxon>
        <taxon>Strigomonadinae</taxon>
        <taxon>Angomonas</taxon>
    </lineage>
</organism>
<comment type="catalytic activity">
    <reaction evidence="4">
        <text>S-methyl-5'-thioadenosine + phosphate = 5-(methylsulfanyl)-alpha-D-ribose 1-phosphate + adenine</text>
        <dbReference type="Rhea" id="RHEA:11852"/>
        <dbReference type="ChEBI" id="CHEBI:16708"/>
        <dbReference type="ChEBI" id="CHEBI:17509"/>
        <dbReference type="ChEBI" id="CHEBI:43474"/>
        <dbReference type="ChEBI" id="CHEBI:58533"/>
        <dbReference type="EC" id="2.4.2.28"/>
    </reaction>
</comment>
<keyword evidence="3 4" id="KW-0660">Purine salvage</keyword>
<keyword evidence="4" id="KW-0539">Nucleus</keyword>
<sequence>MSYVSPHPTPVLYAVIGGSGVYNLQFLSENKTRQYYTIPTPFGDASDTICVADIPHPNDPSKTFPCAFLPRHGRAHALNPSEVNYRANICALKILGVRVVLAINAVGSLDSHYAPGDLTLVSQVVDKTFTRSSTFFEKGCVAHVDFAHPTSELFSSLAFSALKKCFPEAEAVETIVDDLNDKIVVQDTKKWKIHKKATAVTMEGPQFSSKAESLSNKHSLHGHLIGMTSATECKLAREAEMIYVCIAMVTDNDAWSEAPHVNVSAVMEVVKANGEKAQRYPQAILSEWVTAVEESEKNNKKEESLLEKDPASHALQFGIMTKVDQIPAETKERLRPLLIAKYPQYVS</sequence>
<comment type="pathway">
    <text evidence="4">Amino-acid biosynthesis; L-methionine biosynthesis via salvage pathway; S-methyl-5-thio-alpha-D-ribose 1-phosphate from S-methyl-5'-thioadenosine (phosphorylase route): step 1/1.</text>
</comment>
<feature type="domain" description="Nucleoside phosphorylase" evidence="5">
    <location>
        <begin position="14"/>
        <end position="283"/>
    </location>
</feature>
<feature type="binding site" evidence="4">
    <location>
        <begin position="251"/>
        <end position="253"/>
    </location>
    <ligand>
        <name>substrate</name>
    </ligand>
</feature>
<dbReference type="HAMAP" id="MF_01963">
    <property type="entry name" value="MTAP"/>
    <property type="match status" value="1"/>
</dbReference>
<dbReference type="InterPro" id="IPR000845">
    <property type="entry name" value="Nucleoside_phosphorylase_d"/>
</dbReference>
<dbReference type="SUPFAM" id="SSF53167">
    <property type="entry name" value="Purine and uridine phosphorylases"/>
    <property type="match status" value="1"/>
</dbReference>
<dbReference type="EMBL" id="KC503332">
    <property type="protein sequence ID" value="AGT02498.1"/>
    <property type="molecule type" value="Genomic_DNA"/>
</dbReference>
<feature type="binding site" evidence="4">
    <location>
        <begin position="71"/>
        <end position="72"/>
    </location>
    <ligand>
        <name>phosphate</name>
        <dbReference type="ChEBI" id="CHEBI:43474"/>
    </ligand>
</feature>
<reference evidence="7 8" key="2">
    <citation type="submission" date="2020-08" db="EMBL/GenBank/DDBJ databases">
        <authorList>
            <person name="Newling K."/>
            <person name="Davey J."/>
            <person name="Forrester S."/>
        </authorList>
    </citation>
    <scope>NUCLEOTIDE SEQUENCE [LARGE SCALE GENOMIC DNA]</scope>
    <source>
        <strain evidence="7">Crithidia deanei Carvalho</strain>
        <strain evidence="8">Crithidia deanei Carvalho (ATCC PRA-265)</strain>
    </source>
</reference>
<proteinExistence type="inferred from homology"/>
<comment type="subunit">
    <text evidence="4">Homotrimer.</text>
</comment>
<dbReference type="PANTHER" id="PTHR42679">
    <property type="entry name" value="S-METHYL-5'-THIOADENOSINE PHOSPHORYLASE"/>
    <property type="match status" value="1"/>
</dbReference>
<dbReference type="GO" id="GO:0005829">
    <property type="term" value="C:cytosol"/>
    <property type="evidence" value="ECO:0007669"/>
    <property type="project" value="TreeGrafter"/>
</dbReference>
<feature type="site" description="Important for substrate specificity" evidence="4">
    <location>
        <position position="208"/>
    </location>
</feature>
<evidence type="ECO:0000313" key="7">
    <source>
        <dbReference type="EMBL" id="CAD2222443.1"/>
    </source>
</evidence>
<keyword evidence="2 4" id="KW-0808">Transferase</keyword>
<evidence type="ECO:0000256" key="1">
    <source>
        <dbReference type="ARBA" id="ARBA00022676"/>
    </source>
</evidence>
<comment type="caution">
    <text evidence="4">Lacks conserved residue(s) required for the propagation of feature annotation.</text>
</comment>
<dbReference type="VEuPathDB" id="TriTrypDB:ADEAN_000998700"/>